<gene>
    <name evidence="1" type="ORF">DSM3645_02488</name>
</gene>
<dbReference type="EMBL" id="AANZ01000014">
    <property type="protein sequence ID" value="EAQ79307.1"/>
    <property type="molecule type" value="Genomic_DNA"/>
</dbReference>
<accession>A3ZVG1</accession>
<dbReference type="HOGENOM" id="CLU_3266481_0_0_0"/>
<protein>
    <submittedName>
        <fullName evidence="1">Uncharacterized protein</fullName>
    </submittedName>
</protein>
<organism evidence="1 2">
    <name type="scientific">Blastopirellula marina DSM 3645</name>
    <dbReference type="NCBI Taxonomy" id="314230"/>
    <lineage>
        <taxon>Bacteria</taxon>
        <taxon>Pseudomonadati</taxon>
        <taxon>Planctomycetota</taxon>
        <taxon>Planctomycetia</taxon>
        <taxon>Pirellulales</taxon>
        <taxon>Pirellulaceae</taxon>
        <taxon>Blastopirellula</taxon>
    </lineage>
</organism>
<dbReference type="Proteomes" id="UP000004358">
    <property type="component" value="Unassembled WGS sequence"/>
</dbReference>
<proteinExistence type="predicted"/>
<evidence type="ECO:0000313" key="1">
    <source>
        <dbReference type="EMBL" id="EAQ79307.1"/>
    </source>
</evidence>
<comment type="caution">
    <text evidence="1">The sequence shown here is derived from an EMBL/GenBank/DDBJ whole genome shotgun (WGS) entry which is preliminary data.</text>
</comment>
<sequence>MYTEPTQTRNSLATSLTVNRSIKTFQMKFVQFMSISKPGRT</sequence>
<name>A3ZVG1_9BACT</name>
<dbReference type="AlphaFoldDB" id="A3ZVG1"/>
<evidence type="ECO:0000313" key="2">
    <source>
        <dbReference type="Proteomes" id="UP000004358"/>
    </source>
</evidence>
<reference evidence="1 2" key="1">
    <citation type="submission" date="2006-02" db="EMBL/GenBank/DDBJ databases">
        <authorList>
            <person name="Amann R."/>
            <person name="Ferriera S."/>
            <person name="Johnson J."/>
            <person name="Kravitz S."/>
            <person name="Halpern A."/>
            <person name="Remington K."/>
            <person name="Beeson K."/>
            <person name="Tran B."/>
            <person name="Rogers Y.-H."/>
            <person name="Friedman R."/>
            <person name="Venter J.C."/>
        </authorList>
    </citation>
    <scope>NUCLEOTIDE SEQUENCE [LARGE SCALE GENOMIC DNA]</scope>
    <source>
        <strain evidence="1 2">DSM 3645</strain>
    </source>
</reference>